<dbReference type="InterPro" id="IPR036397">
    <property type="entry name" value="RNaseH_sf"/>
</dbReference>
<evidence type="ECO:0000313" key="2">
    <source>
        <dbReference type="Proteomes" id="UP001332931"/>
    </source>
</evidence>
<evidence type="ECO:0000313" key="1">
    <source>
        <dbReference type="EMBL" id="MEE6146613.1"/>
    </source>
</evidence>
<organism evidence="1 2">
    <name type="scientific">Olsenella absiana</name>
    <dbReference type="NCBI Taxonomy" id="3115222"/>
    <lineage>
        <taxon>Bacteria</taxon>
        <taxon>Bacillati</taxon>
        <taxon>Actinomycetota</taxon>
        <taxon>Coriobacteriia</taxon>
        <taxon>Coriobacteriales</taxon>
        <taxon>Atopobiaceae</taxon>
        <taxon>Olsenella</taxon>
    </lineage>
</organism>
<comment type="caution">
    <text evidence="1">The sequence shown here is derived from an EMBL/GenBank/DDBJ whole genome shotgun (WGS) entry which is preliminary data.</text>
</comment>
<dbReference type="EMBL" id="JAZGJQ010000001">
    <property type="protein sequence ID" value="MEE6146613.1"/>
    <property type="molecule type" value="Genomic_DNA"/>
</dbReference>
<keyword evidence="1" id="KW-0269">Exonuclease</keyword>
<dbReference type="Proteomes" id="UP001332931">
    <property type="component" value="Unassembled WGS sequence"/>
</dbReference>
<dbReference type="SUPFAM" id="SSF53098">
    <property type="entry name" value="Ribonuclease H-like"/>
    <property type="match status" value="1"/>
</dbReference>
<dbReference type="RefSeq" id="WP_330957376.1">
    <property type="nucleotide sequence ID" value="NZ_JAZGJQ010000001.1"/>
</dbReference>
<keyword evidence="2" id="KW-1185">Reference proteome</keyword>
<proteinExistence type="predicted"/>
<dbReference type="Gene3D" id="3.30.420.10">
    <property type="entry name" value="Ribonuclease H-like superfamily/Ribonuclease H"/>
    <property type="match status" value="1"/>
</dbReference>
<gene>
    <name evidence="1" type="ORF">VXJ25_01180</name>
</gene>
<dbReference type="GO" id="GO:0004527">
    <property type="term" value="F:exonuclease activity"/>
    <property type="evidence" value="ECO:0007669"/>
    <property type="project" value="UniProtKB-KW"/>
</dbReference>
<reference evidence="1 2" key="1">
    <citation type="submission" date="2024-01" db="EMBL/GenBank/DDBJ databases">
        <title>Description of Olsenella sp. nov., isolated from pig feces.</title>
        <authorList>
            <person name="Chang Y.-H."/>
        </authorList>
    </citation>
    <scope>NUCLEOTIDE SEQUENCE [LARGE SCALE GENOMIC DNA]</scope>
    <source>
        <strain evidence="1 2">YH-ols2223</strain>
    </source>
</reference>
<sequence>MDLSQAIEQASAFVIPGFLSGDEALTAERRKNEEAISLLTDAWMSAPAGSEPFSFDLVRNLADRNRAICDSFGIERLRNESGTSLARRLSDEDLIRSVAVLQHRPVEEVRRSAGPQARDLNVAYVEAPVSGMICGIDLETTDRYPDRGYIVNVGMEFVKLAPKGKAERGYVAYCGLPDIYEEKGVPLSEVHHISWGDLAGKLPFRENRDLQKAILSSLETFPFMAHNAAFEDSWLMLNLDGYAEGRKAGRIIPIDTRDICRRIDPEYRTLPHDSRPATLENWARRRGTLKKDEKERHLGLEDVDLMFRTVEAEFAARNMF</sequence>
<keyword evidence="1" id="KW-0378">Hydrolase</keyword>
<name>A0ABU7R7P6_9ACTN</name>
<keyword evidence="1" id="KW-0540">Nuclease</keyword>
<accession>A0ABU7R7P6</accession>
<protein>
    <submittedName>
        <fullName evidence="1">3'-5' exonuclease</fullName>
    </submittedName>
</protein>
<dbReference type="InterPro" id="IPR012337">
    <property type="entry name" value="RNaseH-like_sf"/>
</dbReference>